<dbReference type="STRING" id="436907.A7TK36"/>
<evidence type="ECO:0000256" key="3">
    <source>
        <dbReference type="ARBA" id="ARBA00022946"/>
    </source>
</evidence>
<evidence type="ECO:0000313" key="9">
    <source>
        <dbReference type="Proteomes" id="UP000000267"/>
    </source>
</evidence>
<feature type="domain" description="Lipoyl-binding" evidence="6">
    <location>
        <begin position="29"/>
        <end position="105"/>
    </location>
</feature>
<keyword evidence="2" id="KW-0450">Lipoyl</keyword>
<comment type="similarity">
    <text evidence="1">Belongs to the 2-oxoacid dehydrogenase family.</text>
</comment>
<evidence type="ECO:0000256" key="2">
    <source>
        <dbReference type="ARBA" id="ARBA00022823"/>
    </source>
</evidence>
<dbReference type="EMBL" id="DS480405">
    <property type="protein sequence ID" value="EDO17382.1"/>
    <property type="molecule type" value="Genomic_DNA"/>
</dbReference>
<feature type="region of interest" description="Disordered" evidence="5">
    <location>
        <begin position="123"/>
        <end position="160"/>
    </location>
</feature>
<dbReference type="GeneID" id="5545599"/>
<evidence type="ECO:0000259" key="6">
    <source>
        <dbReference type="PROSITE" id="PS50968"/>
    </source>
</evidence>
<protein>
    <submittedName>
        <fullName evidence="8">Uncharacterized protein</fullName>
    </submittedName>
</protein>
<proteinExistence type="inferred from homology"/>
<dbReference type="PANTHER" id="PTHR23151:SF82">
    <property type="entry name" value="PYRUVATE DEHYDROGENASE COMPLEX PROTEIN X COMPONENT, MITOCHONDRIAL"/>
    <property type="match status" value="1"/>
</dbReference>
<dbReference type="Proteomes" id="UP000000267">
    <property type="component" value="Unassembled WGS sequence"/>
</dbReference>
<organism evidence="9">
    <name type="scientific">Vanderwaltozyma polyspora (strain ATCC 22028 / DSM 70294 / BCRC 21397 / CBS 2163 / NBRC 10782 / NRRL Y-8283 / UCD 57-17)</name>
    <name type="common">Kluyveromyces polysporus</name>
    <dbReference type="NCBI Taxonomy" id="436907"/>
    <lineage>
        <taxon>Eukaryota</taxon>
        <taxon>Fungi</taxon>
        <taxon>Dikarya</taxon>
        <taxon>Ascomycota</taxon>
        <taxon>Saccharomycotina</taxon>
        <taxon>Saccharomycetes</taxon>
        <taxon>Saccharomycetales</taxon>
        <taxon>Saccharomycetaceae</taxon>
        <taxon>Vanderwaltozyma</taxon>
    </lineage>
</organism>
<dbReference type="Gene3D" id="4.10.320.10">
    <property type="entry name" value="E3-binding domain"/>
    <property type="match status" value="1"/>
</dbReference>
<dbReference type="InParanoid" id="A7TK36"/>
<evidence type="ECO:0000256" key="5">
    <source>
        <dbReference type="SAM" id="MobiDB-lite"/>
    </source>
</evidence>
<comment type="subunit">
    <text evidence="4">Eukaryotic pyruvate dehydrogenase (PDH) complexes are organized as a core consisting of the oligomeric dihydrolipoamide acetyl-transferase (E2), around which are arranged multiple copies of pyruvate dehydrogenase (E1), dihydrolipoamide dehydrogenase (E3) and protein X (E3BP) bound by non-covalent bonds.</text>
</comment>
<keyword evidence="9" id="KW-1185">Reference proteome</keyword>
<dbReference type="InterPro" id="IPR036625">
    <property type="entry name" value="E3-bd_dom_sf"/>
</dbReference>
<sequence>MLRFGASRNILLRRLSFRKFGTSLRLFDANAFAMPAMSPTMEKGGIVQWKFKVGEPFSAGDVLLEVETDKAQIDVEAQDDGKIAKIIIGDGAKDVPVGDTIAFLAEVDDDLSTLKIPDVTAAPKKDAAPKTEPLSKPISKPVENPTEVRSNETVSSAATKSADMKQVLLPSVAIELSLNGIKKEDALKNIKATGTKGRLLKGDVLAYVGKINKDSPSKIASYIEKGEKLDLSNIELREPAVQETKESTSKESTKMVKEPIILNEYIALRAKPGASLEKLELALGQYLDSMFQKAHNDTLVDTRSQFYDPIFEDLLSIESNKPRFTLSYELIELENEDIPSRRSRASEADIFDLLSNETPASQVNEKSNNNATEFVVSLRVEVNDKYPDSMERAQKFVSYMKQLQL</sequence>
<feature type="compositionally biased region" description="Polar residues" evidence="5">
    <location>
        <begin position="147"/>
        <end position="159"/>
    </location>
</feature>
<dbReference type="FunFam" id="2.40.50.100:FF:000010">
    <property type="entry name" value="Acetyltransferase component of pyruvate dehydrogenase complex"/>
    <property type="match status" value="1"/>
</dbReference>
<keyword evidence="3" id="KW-0809">Transit peptide</keyword>
<dbReference type="PROSITE" id="PS00189">
    <property type="entry name" value="LIPOYL"/>
    <property type="match status" value="1"/>
</dbReference>
<dbReference type="FunCoup" id="A7TK36">
    <property type="interactions" value="144"/>
</dbReference>
<dbReference type="PROSITE" id="PS50968">
    <property type="entry name" value="BIOTINYL_LIPOYL"/>
    <property type="match status" value="1"/>
</dbReference>
<name>A7TK36_VANPO</name>
<accession>A7TK36</accession>
<dbReference type="InterPro" id="IPR000089">
    <property type="entry name" value="Biotin_lipoyl"/>
</dbReference>
<dbReference type="SUPFAM" id="SSF51230">
    <property type="entry name" value="Single hybrid motif"/>
    <property type="match status" value="1"/>
</dbReference>
<evidence type="ECO:0000256" key="4">
    <source>
        <dbReference type="ARBA" id="ARBA00065810"/>
    </source>
</evidence>
<dbReference type="PANTHER" id="PTHR23151">
    <property type="entry name" value="DIHYDROLIPOAMIDE ACETYL/SUCCINYL-TRANSFERASE-RELATED"/>
    <property type="match status" value="1"/>
</dbReference>
<dbReference type="eggNOG" id="KOG0557">
    <property type="taxonomic scope" value="Eukaryota"/>
</dbReference>
<dbReference type="Pfam" id="PF00364">
    <property type="entry name" value="Biotin_lipoyl"/>
    <property type="match status" value="1"/>
</dbReference>
<dbReference type="Gene3D" id="2.40.50.100">
    <property type="match status" value="1"/>
</dbReference>
<dbReference type="InterPro" id="IPR003016">
    <property type="entry name" value="2-oxoA_DH_lipoyl-BS"/>
</dbReference>
<dbReference type="InterPro" id="IPR045257">
    <property type="entry name" value="E2/Pdx1"/>
</dbReference>
<dbReference type="HOGENOM" id="CLU_035825_2_1_1"/>
<reference evidence="8 9" key="1">
    <citation type="journal article" date="2007" name="Proc. Natl. Acad. Sci. U.S.A.">
        <title>Independent sorting-out of thousands of duplicated gene pairs in two yeast species descended from a whole-genome duplication.</title>
        <authorList>
            <person name="Scannell D.R."/>
            <person name="Frank A.C."/>
            <person name="Conant G.C."/>
            <person name="Byrne K.P."/>
            <person name="Woolfit M."/>
            <person name="Wolfe K.H."/>
        </authorList>
    </citation>
    <scope>NUCLEOTIDE SEQUENCE [LARGE SCALE GENOMIC DNA]</scope>
    <source>
        <strain evidence="9">ATCC 22028 / DSM 70294 / BCRC 21397 / CBS 2163 / NBRC 10782 / NRRL Y-8283 / UCD 57-17</strain>
    </source>
</reference>
<evidence type="ECO:0000256" key="1">
    <source>
        <dbReference type="ARBA" id="ARBA00007317"/>
    </source>
</evidence>
<dbReference type="GO" id="GO:0006086">
    <property type="term" value="P:pyruvate decarboxylation to acetyl-CoA"/>
    <property type="evidence" value="ECO:0007669"/>
    <property type="project" value="EnsemblFungi"/>
</dbReference>
<dbReference type="GO" id="GO:0005198">
    <property type="term" value="F:structural molecule activity"/>
    <property type="evidence" value="ECO:0007669"/>
    <property type="project" value="EnsemblFungi"/>
</dbReference>
<feature type="domain" description="Peripheral subunit-binding (PSBD)" evidence="7">
    <location>
        <begin position="167"/>
        <end position="208"/>
    </location>
</feature>
<gene>
    <name evidence="8" type="ORF">Kpol_1060p38</name>
</gene>
<dbReference type="OMA" id="NRFEVYD"/>
<dbReference type="AlphaFoldDB" id="A7TK36"/>
<dbReference type="PhylomeDB" id="A7TK36"/>
<dbReference type="InterPro" id="IPR011053">
    <property type="entry name" value="Single_hybrid_motif"/>
</dbReference>
<dbReference type="PROSITE" id="PS51826">
    <property type="entry name" value="PSBD"/>
    <property type="match status" value="1"/>
</dbReference>
<dbReference type="GO" id="GO:0005739">
    <property type="term" value="C:mitochondrion"/>
    <property type="evidence" value="ECO:0007669"/>
    <property type="project" value="EnsemblFungi"/>
</dbReference>
<dbReference type="KEGG" id="vpo:Kpol_1060p38"/>
<dbReference type="InterPro" id="IPR004167">
    <property type="entry name" value="PSBD"/>
</dbReference>
<dbReference type="GO" id="GO:0004742">
    <property type="term" value="F:dihydrolipoyllysine-residue acetyltransferase activity"/>
    <property type="evidence" value="ECO:0007669"/>
    <property type="project" value="TreeGrafter"/>
</dbReference>
<dbReference type="RefSeq" id="XP_001645240.1">
    <property type="nucleotide sequence ID" value="XM_001645190.1"/>
</dbReference>
<dbReference type="OrthoDB" id="202158at2759"/>
<evidence type="ECO:0000313" key="8">
    <source>
        <dbReference type="EMBL" id="EDO17382.1"/>
    </source>
</evidence>
<dbReference type="GO" id="GO:0045254">
    <property type="term" value="C:pyruvate dehydrogenase complex"/>
    <property type="evidence" value="ECO:0007669"/>
    <property type="project" value="EnsemblFungi"/>
</dbReference>
<dbReference type="CDD" id="cd06849">
    <property type="entry name" value="lipoyl_domain"/>
    <property type="match status" value="1"/>
</dbReference>
<evidence type="ECO:0000259" key="7">
    <source>
        <dbReference type="PROSITE" id="PS51826"/>
    </source>
</evidence>